<dbReference type="Gene3D" id="3.40.50.1820">
    <property type="entry name" value="alpha/beta hydrolase"/>
    <property type="match status" value="1"/>
</dbReference>
<evidence type="ECO:0000313" key="7">
    <source>
        <dbReference type="Proteomes" id="UP001642483"/>
    </source>
</evidence>
<comment type="caution">
    <text evidence="6">The sequence shown here is derived from an EMBL/GenBank/DDBJ whole genome shotgun (WGS) entry which is preliminary data.</text>
</comment>
<evidence type="ECO:0000256" key="2">
    <source>
        <dbReference type="ARBA" id="ARBA00022487"/>
    </source>
</evidence>
<dbReference type="InterPro" id="IPR050654">
    <property type="entry name" value="AChE-related_enzymes"/>
</dbReference>
<proteinExistence type="inferred from homology"/>
<dbReference type="PANTHER" id="PTHR43918">
    <property type="entry name" value="ACETYLCHOLINESTERASE"/>
    <property type="match status" value="1"/>
</dbReference>
<dbReference type="EMBL" id="CAWYQH010000130">
    <property type="protein sequence ID" value="CAK8692371.1"/>
    <property type="molecule type" value="Genomic_DNA"/>
</dbReference>
<keyword evidence="7" id="KW-1185">Reference proteome</keyword>
<dbReference type="Proteomes" id="UP001642483">
    <property type="component" value="Unassembled WGS sequence"/>
</dbReference>
<feature type="domain" description="Carboxylesterase type B" evidence="5">
    <location>
        <begin position="11"/>
        <end position="527"/>
    </location>
</feature>
<organism evidence="6 7">
    <name type="scientific">Clavelina lepadiformis</name>
    <name type="common">Light-bulb sea squirt</name>
    <name type="synonym">Ascidia lepadiformis</name>
    <dbReference type="NCBI Taxonomy" id="159417"/>
    <lineage>
        <taxon>Eukaryota</taxon>
        <taxon>Metazoa</taxon>
        <taxon>Chordata</taxon>
        <taxon>Tunicata</taxon>
        <taxon>Ascidiacea</taxon>
        <taxon>Aplousobranchia</taxon>
        <taxon>Clavelinidae</taxon>
        <taxon>Clavelina</taxon>
    </lineage>
</organism>
<protein>
    <recommendedName>
        <fullName evidence="4">Carboxylic ester hydrolase</fullName>
        <ecNumber evidence="4">3.1.1.-</ecNumber>
    </recommendedName>
</protein>
<keyword evidence="2" id="KW-0719">Serine esterase</keyword>
<evidence type="ECO:0000256" key="1">
    <source>
        <dbReference type="ARBA" id="ARBA00005964"/>
    </source>
</evidence>
<dbReference type="EC" id="3.1.1.-" evidence="4"/>
<dbReference type="PROSITE" id="PS00941">
    <property type="entry name" value="CARBOXYLESTERASE_B_2"/>
    <property type="match status" value="1"/>
</dbReference>
<evidence type="ECO:0000256" key="3">
    <source>
        <dbReference type="ARBA" id="ARBA00022801"/>
    </source>
</evidence>
<dbReference type="InterPro" id="IPR019826">
    <property type="entry name" value="Carboxylesterase_B_AS"/>
</dbReference>
<dbReference type="PANTHER" id="PTHR43918:SF4">
    <property type="entry name" value="CARBOXYLIC ESTER HYDROLASE"/>
    <property type="match status" value="1"/>
</dbReference>
<name>A0ABP0GN67_CLALP</name>
<evidence type="ECO:0000259" key="5">
    <source>
        <dbReference type="Pfam" id="PF00135"/>
    </source>
</evidence>
<dbReference type="SUPFAM" id="SSF53474">
    <property type="entry name" value="alpha/beta-Hydrolases"/>
    <property type="match status" value="1"/>
</dbReference>
<dbReference type="Pfam" id="PF00135">
    <property type="entry name" value="COesterase"/>
    <property type="match status" value="1"/>
</dbReference>
<dbReference type="InterPro" id="IPR029058">
    <property type="entry name" value="AB_hydrolase_fold"/>
</dbReference>
<sequence>MEEIVFLPNYGKVKCGKVTRANHPRAKKVSNFIEIPFAQPPIGKLRFQPPKRALPWTGILFNTKQTKIPPQTIPEANESDIYFSFCPLKRTFSRQNCSEDCLYLNVFAPVTSSIAKLPVMVWFYGGSFQVGPRYFFDGTALAGMNDVIVVVPHYRVNTFGFLCMGSDTPCKGNFGLHDQLEALKWVKENIEYFGGDKDNVTVFGESAGAISIHMHMMSSLSESYFHKAICFSGSATVAKVVMKDQSRAVKKFLEILKIKETSPEKILKELQSFSMKKLCEADYKLRKARFGWYVTIDNELMCDMPKNLLSEKRFQKIPLIIGCNSSEGGWLMNVEMPNYLEGLSKEDYQRRSAILLKWLNRSIDASKTDSIILRYYNQGNESTAENDRLYYTRGLAGVMADCNFNIGIILAADGHADCGATTYFYHMKHPPCYNHDREYGPEKAQKPSFIETDHADDIIFTWGFPFLPDNVQDGFKFSREEMELSLSMMTYFANFAKTGNPNKGVLQEFEWPTYNSQNRPHIVLDIPLSKDLDFGVERYNIYTNILPNL</sequence>
<reference evidence="6 7" key="1">
    <citation type="submission" date="2024-02" db="EMBL/GenBank/DDBJ databases">
        <authorList>
            <person name="Daric V."/>
            <person name="Darras S."/>
        </authorList>
    </citation>
    <scope>NUCLEOTIDE SEQUENCE [LARGE SCALE GENOMIC DNA]</scope>
</reference>
<accession>A0ABP0GN67</accession>
<dbReference type="PROSITE" id="PS00122">
    <property type="entry name" value="CARBOXYLESTERASE_B_1"/>
    <property type="match status" value="1"/>
</dbReference>
<dbReference type="InterPro" id="IPR019819">
    <property type="entry name" value="Carboxylesterase_B_CS"/>
</dbReference>
<evidence type="ECO:0000256" key="4">
    <source>
        <dbReference type="RuleBase" id="RU361235"/>
    </source>
</evidence>
<evidence type="ECO:0000313" key="6">
    <source>
        <dbReference type="EMBL" id="CAK8692371.1"/>
    </source>
</evidence>
<comment type="similarity">
    <text evidence="1 4">Belongs to the type-B carboxylesterase/lipase family.</text>
</comment>
<dbReference type="InterPro" id="IPR002018">
    <property type="entry name" value="CarbesteraseB"/>
</dbReference>
<gene>
    <name evidence="6" type="ORF">CVLEPA_LOCUS25646</name>
</gene>
<keyword evidence="3 4" id="KW-0378">Hydrolase</keyword>